<protein>
    <submittedName>
        <fullName evidence="1">Uncharacterized protein</fullName>
    </submittedName>
</protein>
<dbReference type="Proteomes" id="UP000401081">
    <property type="component" value="Unassembled WGS sequence"/>
</dbReference>
<reference evidence="1 2" key="1">
    <citation type="submission" date="2019-03" db="EMBL/GenBank/DDBJ databases">
        <authorList>
            <consortium name="Pathogen Informatics"/>
        </authorList>
    </citation>
    <scope>NUCLEOTIDE SEQUENCE [LARGE SCALE GENOMIC DNA]</scope>
    <source>
        <strain evidence="1 2">NCTC12993</strain>
    </source>
</reference>
<accession>A0A485C0S5</accession>
<sequence>MNDITALMATMKAAAEKATEAHERLSAMPSDGLFDASLAENAQLESDITALIAHNDASSPANVLALVGALEKAQAITAAAEKLVRCKGRYHSEQNYRAMAALFGVNTPDLPPLESESRTVTVKLPTGYVCSAWAPD</sequence>
<dbReference type="EMBL" id="CAADJD010000022">
    <property type="protein sequence ID" value="VFS74379.1"/>
    <property type="molecule type" value="Genomic_DNA"/>
</dbReference>
<keyword evidence="2" id="KW-1185">Reference proteome</keyword>
<dbReference type="AlphaFoldDB" id="A0A485C0S5"/>
<evidence type="ECO:0000313" key="2">
    <source>
        <dbReference type="Proteomes" id="UP000401081"/>
    </source>
</evidence>
<gene>
    <name evidence="1" type="ORF">NCTC12993_05122</name>
</gene>
<evidence type="ECO:0000313" key="1">
    <source>
        <dbReference type="EMBL" id="VFS74379.1"/>
    </source>
</evidence>
<organism evidence="1 2">
    <name type="scientific">Kluyvera cryocrescens</name>
    <name type="common">Kluyvera citrophila</name>
    <dbReference type="NCBI Taxonomy" id="580"/>
    <lineage>
        <taxon>Bacteria</taxon>
        <taxon>Pseudomonadati</taxon>
        <taxon>Pseudomonadota</taxon>
        <taxon>Gammaproteobacteria</taxon>
        <taxon>Enterobacterales</taxon>
        <taxon>Enterobacteriaceae</taxon>
        <taxon>Kluyvera</taxon>
    </lineage>
</organism>
<proteinExistence type="predicted"/>
<name>A0A485C0S5_KLUCR</name>